<dbReference type="FunFam" id="1.10.10.10:FF:000001">
    <property type="entry name" value="LysR family transcriptional regulator"/>
    <property type="match status" value="1"/>
</dbReference>
<dbReference type="InterPro" id="IPR036388">
    <property type="entry name" value="WH-like_DNA-bd_sf"/>
</dbReference>
<dbReference type="eggNOG" id="COG0583">
    <property type="taxonomic scope" value="Bacteria"/>
</dbReference>
<name>G2SY92_ROSHA</name>
<evidence type="ECO:0000256" key="2">
    <source>
        <dbReference type="ARBA" id="ARBA00023015"/>
    </source>
</evidence>
<evidence type="ECO:0000256" key="3">
    <source>
        <dbReference type="ARBA" id="ARBA00023125"/>
    </source>
</evidence>
<dbReference type="EMBL" id="CP003040">
    <property type="protein sequence ID" value="AEN97680.1"/>
    <property type="molecule type" value="Genomic_DNA"/>
</dbReference>
<evidence type="ECO:0000313" key="7">
    <source>
        <dbReference type="Proteomes" id="UP000008178"/>
    </source>
</evidence>
<organism evidence="6 7">
    <name type="scientific">Roseburia hominis (strain DSM 16839 / JCM 17582 / NCIMB 14029 / A2-183)</name>
    <dbReference type="NCBI Taxonomy" id="585394"/>
    <lineage>
        <taxon>Bacteria</taxon>
        <taxon>Bacillati</taxon>
        <taxon>Bacillota</taxon>
        <taxon>Clostridia</taxon>
        <taxon>Lachnospirales</taxon>
        <taxon>Lachnospiraceae</taxon>
        <taxon>Roseburia</taxon>
    </lineage>
</organism>
<dbReference type="InterPro" id="IPR036390">
    <property type="entry name" value="WH_DNA-bd_sf"/>
</dbReference>
<dbReference type="PANTHER" id="PTHR30346:SF0">
    <property type="entry name" value="HCA OPERON TRANSCRIPTIONAL ACTIVATOR HCAR"/>
    <property type="match status" value="1"/>
</dbReference>
<dbReference type="STRING" id="585394.RHOM_12860"/>
<dbReference type="GO" id="GO:0032993">
    <property type="term" value="C:protein-DNA complex"/>
    <property type="evidence" value="ECO:0007669"/>
    <property type="project" value="TreeGrafter"/>
</dbReference>
<dbReference type="PRINTS" id="PR00039">
    <property type="entry name" value="HTHLYSR"/>
</dbReference>
<dbReference type="Proteomes" id="UP000008178">
    <property type="component" value="Chromosome"/>
</dbReference>
<accession>G2SY92</accession>
<sequence>MRYVITTAECYSITSAAEKFQLSQPNLSNAIKDLEQELGIQIFERKKSGVSLTPDGAELVRSIQPILNQVQRLEDTYKQPSSHRISFSVATQHISIVTEVMIAFMKEQDPHFNEYNFQYLQLRTKEILDYVASEFCEIGVLLKNRENRVLDWEMEQQELDFHLLATMRPKVYVPKQHPLAGRTKVSMEDLAPYVYSHYFQGIDSSRDRFFSEELVENTVAKKTITLTDEMADASIGMEMNTYTIGSGMSGENLLEKDYAVMNLDTHQRIELGWISRRDHELSNFGKRFLDLLAEKLNSMQLD</sequence>
<dbReference type="GO" id="GO:0003700">
    <property type="term" value="F:DNA-binding transcription factor activity"/>
    <property type="evidence" value="ECO:0007669"/>
    <property type="project" value="InterPro"/>
</dbReference>
<dbReference type="AlphaFoldDB" id="G2SY92"/>
<keyword evidence="7" id="KW-1185">Reference proteome</keyword>
<evidence type="ECO:0000313" key="6">
    <source>
        <dbReference type="EMBL" id="AEN97680.1"/>
    </source>
</evidence>
<dbReference type="PANTHER" id="PTHR30346">
    <property type="entry name" value="TRANSCRIPTIONAL DUAL REGULATOR HCAR-RELATED"/>
    <property type="match status" value="1"/>
</dbReference>
<dbReference type="Gene3D" id="3.40.190.290">
    <property type="match status" value="1"/>
</dbReference>
<comment type="similarity">
    <text evidence="1">Belongs to the LysR transcriptional regulatory family.</text>
</comment>
<dbReference type="SUPFAM" id="SSF53850">
    <property type="entry name" value="Periplasmic binding protein-like II"/>
    <property type="match status" value="1"/>
</dbReference>
<proteinExistence type="inferred from homology"/>
<evidence type="ECO:0000259" key="5">
    <source>
        <dbReference type="PROSITE" id="PS50931"/>
    </source>
</evidence>
<evidence type="ECO:0000256" key="4">
    <source>
        <dbReference type="ARBA" id="ARBA00023163"/>
    </source>
</evidence>
<evidence type="ECO:0000256" key="1">
    <source>
        <dbReference type="ARBA" id="ARBA00009437"/>
    </source>
</evidence>
<reference evidence="6 7" key="1">
    <citation type="journal article" date="2015" name="Genome Announc.">
        <title>Complete genome sequence of the human gut symbiont Roseburia hominis.</title>
        <authorList>
            <person name="Travis A.J."/>
            <person name="Kelly D."/>
            <person name="Flint H.J."/>
            <person name="Aminov R.I."/>
        </authorList>
    </citation>
    <scope>NUCLEOTIDE SEQUENCE [LARGE SCALE GENOMIC DNA]</scope>
    <source>
        <strain evidence="7">DSM 16839 / JCM 17582 / NCIMB 14029 / A2-183</strain>
    </source>
</reference>
<dbReference type="PROSITE" id="PS50931">
    <property type="entry name" value="HTH_LYSR"/>
    <property type="match status" value="1"/>
</dbReference>
<dbReference type="Gene3D" id="1.10.10.10">
    <property type="entry name" value="Winged helix-like DNA-binding domain superfamily/Winged helix DNA-binding domain"/>
    <property type="match status" value="1"/>
</dbReference>
<dbReference type="Pfam" id="PF00126">
    <property type="entry name" value="HTH_1"/>
    <property type="match status" value="1"/>
</dbReference>
<keyword evidence="2" id="KW-0805">Transcription regulation</keyword>
<dbReference type="SUPFAM" id="SSF46785">
    <property type="entry name" value="Winged helix' DNA-binding domain"/>
    <property type="match status" value="1"/>
</dbReference>
<feature type="domain" description="HTH lysR-type" evidence="5">
    <location>
        <begin position="1"/>
        <end position="53"/>
    </location>
</feature>
<gene>
    <name evidence="6" type="ordered locus">RHOM_12860</name>
</gene>
<protein>
    <submittedName>
        <fullName evidence="6">LysR family regulatory protein</fullName>
    </submittedName>
</protein>
<keyword evidence="3" id="KW-0238">DNA-binding</keyword>
<keyword evidence="4" id="KW-0804">Transcription</keyword>
<dbReference type="KEGG" id="rho:RHOM_12860"/>
<dbReference type="InterPro" id="IPR000847">
    <property type="entry name" value="LysR_HTH_N"/>
</dbReference>
<dbReference type="GO" id="GO:0003677">
    <property type="term" value="F:DNA binding"/>
    <property type="evidence" value="ECO:0007669"/>
    <property type="project" value="UniProtKB-KW"/>
</dbReference>
<dbReference type="HOGENOM" id="CLU_039613_32_2_9"/>